<reference evidence="1" key="1">
    <citation type="journal article" date="2013" name="Genome Announc.">
        <title>Draft Genome Sequence of Agarivorans albus Strain MKT 106T, an Agarolytic Marine Bacterium.</title>
        <authorList>
            <person name="Yasuike M."/>
            <person name="Nakamura Y."/>
            <person name="Kai W."/>
            <person name="Fujiwara A."/>
            <person name="Fukui Y."/>
            <person name="Satomi M."/>
            <person name="Sano M."/>
        </authorList>
    </citation>
    <scope>NUCLEOTIDE SEQUENCE [LARGE SCALE GENOMIC DNA]</scope>
</reference>
<comment type="caution">
    <text evidence="1">The sequence shown here is derived from an EMBL/GenBank/DDBJ whole genome shotgun (WGS) entry which is preliminary data.</text>
</comment>
<keyword evidence="2" id="KW-1185">Reference proteome</keyword>
<accession>R9PKT8</accession>
<name>R9PKT8_AGAAL</name>
<dbReference type="AlphaFoldDB" id="R9PKT8"/>
<evidence type="ECO:0000313" key="2">
    <source>
        <dbReference type="Proteomes" id="UP000014461"/>
    </source>
</evidence>
<dbReference type="STRING" id="1331007.AALB_2030"/>
<organism evidence="1 2">
    <name type="scientific">Agarivorans albus MKT 106</name>
    <dbReference type="NCBI Taxonomy" id="1331007"/>
    <lineage>
        <taxon>Bacteria</taxon>
        <taxon>Pseudomonadati</taxon>
        <taxon>Pseudomonadota</taxon>
        <taxon>Gammaproteobacteria</taxon>
        <taxon>Alteromonadales</taxon>
        <taxon>Alteromonadaceae</taxon>
        <taxon>Agarivorans</taxon>
    </lineage>
</organism>
<dbReference type="Proteomes" id="UP000014461">
    <property type="component" value="Unassembled WGS sequence"/>
</dbReference>
<evidence type="ECO:0000313" key="1">
    <source>
        <dbReference type="EMBL" id="GAD01950.1"/>
    </source>
</evidence>
<protein>
    <submittedName>
        <fullName evidence="1">Uncharacterized protein</fullName>
    </submittedName>
</protein>
<sequence>MGKIELAQYMILLTFLKIVTQELNKLSFSELSCTQVNYFS</sequence>
<dbReference type="EMBL" id="BARX01000012">
    <property type="protein sequence ID" value="GAD01950.1"/>
    <property type="molecule type" value="Genomic_DNA"/>
</dbReference>
<gene>
    <name evidence="1" type="ORF">AALB_2030</name>
</gene>
<proteinExistence type="predicted"/>